<organism evidence="1 2">
    <name type="scientific">Pseudomonas syringae pv. actinidiae ICMP 18807</name>
    <dbReference type="NCBI Taxonomy" id="1194404"/>
    <lineage>
        <taxon>Bacteria</taxon>
        <taxon>Pseudomonadati</taxon>
        <taxon>Pseudomonadota</taxon>
        <taxon>Gammaproteobacteria</taxon>
        <taxon>Pseudomonadales</taxon>
        <taxon>Pseudomonadaceae</taxon>
        <taxon>Pseudomonas</taxon>
        <taxon>Pseudomonas syringae</taxon>
    </lineage>
</organism>
<reference evidence="1 2" key="1">
    <citation type="journal article" date="2013" name="PLoS Pathog.">
        <title>Genomic analysis of the Kiwifruit pathogen Pseudomonas syringae pv. actinidiae provides insight into the origins of an emergent plant disease.</title>
        <authorList>
            <person name="McCann H.C."/>
            <person name="Rikkerink E.H."/>
            <person name="Bertels F."/>
            <person name="Fiers M."/>
            <person name="Lu A."/>
            <person name="Rees-George J."/>
            <person name="Andersen M.T."/>
            <person name="Gleave A.P."/>
            <person name="Haubold B."/>
            <person name="Wohlers M.W."/>
            <person name="Guttman D.S."/>
            <person name="Wang P.W."/>
            <person name="Straub C."/>
            <person name="Vanneste J.L."/>
            <person name="Rainey P.B."/>
            <person name="Templeton M.D."/>
        </authorList>
    </citation>
    <scope>NUCLEOTIDE SEQUENCE [LARGE SCALE GENOMIC DNA]</scope>
    <source>
        <strain evidence="1 2">ICMP 18807</strain>
    </source>
</reference>
<protein>
    <submittedName>
        <fullName evidence="1">Uncharacterized protein</fullName>
    </submittedName>
</protein>
<evidence type="ECO:0000313" key="2">
    <source>
        <dbReference type="Proteomes" id="UP000015729"/>
    </source>
</evidence>
<dbReference type="Proteomes" id="UP000015729">
    <property type="component" value="Unassembled WGS sequence"/>
</dbReference>
<evidence type="ECO:0000313" key="1">
    <source>
        <dbReference type="EMBL" id="EPN48394.1"/>
    </source>
</evidence>
<dbReference type="AlphaFoldDB" id="S6V2P3"/>
<gene>
    <name evidence="1" type="ORF">A244_19661</name>
</gene>
<accession>S6V2P3</accession>
<proteinExistence type="predicted"/>
<sequence>MRIAVRKAAAEDHQRVAGQHGVVTRAETDKAGHADIERVVVFDVLLAAQGVNDGCAQRVGKRED</sequence>
<feature type="non-terminal residue" evidence="1">
    <location>
        <position position="64"/>
    </location>
</feature>
<dbReference type="EMBL" id="AOKG01001360">
    <property type="protein sequence ID" value="EPN48394.1"/>
    <property type="molecule type" value="Genomic_DNA"/>
</dbReference>
<comment type="caution">
    <text evidence="1">The sequence shown here is derived from an EMBL/GenBank/DDBJ whole genome shotgun (WGS) entry which is preliminary data.</text>
</comment>
<name>S6V2P3_PSESF</name>